<dbReference type="GeneTree" id="ENSGT00940000162775"/>
<feature type="domain" description="Nudix hydrolase" evidence="8">
    <location>
        <begin position="265"/>
        <end position="405"/>
    </location>
</feature>
<evidence type="ECO:0000256" key="2">
    <source>
        <dbReference type="ARBA" id="ARBA00001946"/>
    </source>
</evidence>
<proteinExistence type="predicted"/>
<dbReference type="Gene3D" id="3.90.79.10">
    <property type="entry name" value="Nucleoside Triphosphate Pyrophosphohydrolase"/>
    <property type="match status" value="1"/>
</dbReference>
<protein>
    <submittedName>
        <fullName evidence="9">Nudix (nucleoside diphosphate linked moiety X)-type motif 8</fullName>
    </submittedName>
</protein>
<organism evidence="9 10">
    <name type="scientific">Mastacembelus armatus</name>
    <name type="common">zig-zag eel</name>
    <dbReference type="NCBI Taxonomy" id="205130"/>
    <lineage>
        <taxon>Eukaryota</taxon>
        <taxon>Metazoa</taxon>
        <taxon>Chordata</taxon>
        <taxon>Craniata</taxon>
        <taxon>Vertebrata</taxon>
        <taxon>Euteleostomi</taxon>
        <taxon>Actinopterygii</taxon>
        <taxon>Neopterygii</taxon>
        <taxon>Teleostei</taxon>
        <taxon>Neoteleostei</taxon>
        <taxon>Acanthomorphata</taxon>
        <taxon>Anabantaria</taxon>
        <taxon>Synbranchiformes</taxon>
        <taxon>Mastacembelidae</taxon>
        <taxon>Mastacembelus</taxon>
    </lineage>
</organism>
<dbReference type="GO" id="GO:0010945">
    <property type="term" value="F:coenzyme A diphosphatase activity"/>
    <property type="evidence" value="ECO:0007669"/>
    <property type="project" value="InterPro"/>
</dbReference>
<dbReference type="PANTHER" id="PTHR12992">
    <property type="entry name" value="NUDIX HYDROLASE"/>
    <property type="match status" value="1"/>
</dbReference>
<accession>A0A3Q3MAR2</accession>
<evidence type="ECO:0000259" key="8">
    <source>
        <dbReference type="PROSITE" id="PS51462"/>
    </source>
</evidence>
<dbReference type="PANTHER" id="PTHR12992:SF11">
    <property type="entry name" value="MITOCHONDRIAL COENZYME A DIPHOSPHATASE NUDT8"/>
    <property type="match status" value="1"/>
</dbReference>
<reference evidence="9" key="2">
    <citation type="submission" date="2025-09" db="UniProtKB">
        <authorList>
            <consortium name="Ensembl"/>
        </authorList>
    </citation>
    <scope>IDENTIFICATION</scope>
</reference>
<sequence>MFRGHQILAGSCPIRSLLLLRESHLSALSEHTGAVWQGAGHGKGRRYEGIPGRGRSNQDSWSSTETEACSSGLSLSRFDCENNMRAEASFPNLVSKAILSSHHQPPQISASVKSKQASDSWKCTIVDDLGQKPKAVNTYCDCLTNTTCTQPWRRPWDFCQHSLIVSKTRCSLLHSCLSYRRHSVRPFSMSTHTTWILNRFHCRPQAFSFSVRHIKAIHQATPRVHHAWKDCLSPENENRCRQNLGPNLKLYEVEKGTKGASQGRGKNQSAWASVLVSLCSVEEEPAFLFTLRSCRLKGIHKGDVSFAGGKGDPSDRDVVATALREAKEELGINVAAENVWGVLKPLRDRSGMMIAPVLANLGPIEQLSFKPNPGEVEEIFTLSLTHLCNPQNRGYTHFRTGDTYGYTLPVFRNGKHRVWGLTAVALDHTLKLIIPS</sequence>
<evidence type="ECO:0000256" key="4">
    <source>
        <dbReference type="ARBA" id="ARBA00022801"/>
    </source>
</evidence>
<feature type="region of interest" description="Disordered" evidence="7">
    <location>
        <begin position="38"/>
        <end position="63"/>
    </location>
</feature>
<evidence type="ECO:0000313" key="10">
    <source>
        <dbReference type="Proteomes" id="UP000261640"/>
    </source>
</evidence>
<dbReference type="AlphaFoldDB" id="A0A3Q3MAR2"/>
<dbReference type="SUPFAM" id="SSF55811">
    <property type="entry name" value="Nudix"/>
    <property type="match status" value="1"/>
</dbReference>
<dbReference type="InterPro" id="IPR000086">
    <property type="entry name" value="NUDIX_hydrolase_dom"/>
</dbReference>
<keyword evidence="10" id="KW-1185">Reference proteome</keyword>
<dbReference type="InterPro" id="IPR015797">
    <property type="entry name" value="NUDIX_hydrolase-like_dom_sf"/>
</dbReference>
<dbReference type="OrthoDB" id="10262892at2759"/>
<dbReference type="InParanoid" id="A0A3Q3MAR2"/>
<comment type="cofactor">
    <cofactor evidence="1">
        <name>Mn(2+)</name>
        <dbReference type="ChEBI" id="CHEBI:29035"/>
    </cofactor>
</comment>
<dbReference type="GeneID" id="113125215"/>
<evidence type="ECO:0000256" key="6">
    <source>
        <dbReference type="ARBA" id="ARBA00023211"/>
    </source>
</evidence>
<dbReference type="RefSeq" id="XP_026154331.1">
    <property type="nucleotide sequence ID" value="XM_026298546.1"/>
</dbReference>
<dbReference type="STRING" id="205130.ENSMAMP00000019815"/>
<dbReference type="CDD" id="cd03426">
    <property type="entry name" value="NUDIX_CoAse_Nudt7"/>
    <property type="match status" value="1"/>
</dbReference>
<dbReference type="InterPro" id="IPR045121">
    <property type="entry name" value="CoAse"/>
</dbReference>
<keyword evidence="4" id="KW-0378">Hydrolase</keyword>
<evidence type="ECO:0000256" key="1">
    <source>
        <dbReference type="ARBA" id="ARBA00001936"/>
    </source>
</evidence>
<comment type="cofactor">
    <cofactor evidence="2">
        <name>Mg(2+)</name>
        <dbReference type="ChEBI" id="CHEBI:18420"/>
    </cofactor>
</comment>
<evidence type="ECO:0000256" key="5">
    <source>
        <dbReference type="ARBA" id="ARBA00022842"/>
    </source>
</evidence>
<dbReference type="CTD" id="254552"/>
<evidence type="ECO:0000256" key="3">
    <source>
        <dbReference type="ARBA" id="ARBA00022723"/>
    </source>
</evidence>
<dbReference type="PROSITE" id="PS51462">
    <property type="entry name" value="NUDIX"/>
    <property type="match status" value="1"/>
</dbReference>
<dbReference type="Ensembl" id="ENSMAMT00000020354.2">
    <property type="protein sequence ID" value="ENSMAMP00000019826.1"/>
    <property type="gene ID" value="ENSMAMG00000013343.2"/>
</dbReference>
<dbReference type="Pfam" id="PF00293">
    <property type="entry name" value="NUDIX"/>
    <property type="match status" value="1"/>
</dbReference>
<keyword evidence="5" id="KW-0460">Magnesium</keyword>
<keyword evidence="3" id="KW-0479">Metal-binding</keyword>
<evidence type="ECO:0000256" key="7">
    <source>
        <dbReference type="SAM" id="MobiDB-lite"/>
    </source>
</evidence>
<name>A0A3Q3MAR2_9TELE</name>
<dbReference type="GO" id="GO:0046872">
    <property type="term" value="F:metal ion binding"/>
    <property type="evidence" value="ECO:0007669"/>
    <property type="project" value="UniProtKB-KW"/>
</dbReference>
<keyword evidence="6" id="KW-0464">Manganese</keyword>
<evidence type="ECO:0000313" key="9">
    <source>
        <dbReference type="Ensembl" id="ENSMAMP00000019826.1"/>
    </source>
</evidence>
<dbReference type="Proteomes" id="UP000261640">
    <property type="component" value="Unplaced"/>
</dbReference>
<reference evidence="9" key="1">
    <citation type="submission" date="2025-08" db="UniProtKB">
        <authorList>
            <consortium name="Ensembl"/>
        </authorList>
    </citation>
    <scope>IDENTIFICATION</scope>
</reference>